<accession>A0AAV7MNA8</accession>
<dbReference type="Proteomes" id="UP001066276">
    <property type="component" value="Chromosome 9"/>
</dbReference>
<dbReference type="AlphaFoldDB" id="A0AAV7MNA8"/>
<name>A0AAV7MNA8_PLEWA</name>
<organism evidence="2 3">
    <name type="scientific">Pleurodeles waltl</name>
    <name type="common">Iberian ribbed newt</name>
    <dbReference type="NCBI Taxonomy" id="8319"/>
    <lineage>
        <taxon>Eukaryota</taxon>
        <taxon>Metazoa</taxon>
        <taxon>Chordata</taxon>
        <taxon>Craniata</taxon>
        <taxon>Vertebrata</taxon>
        <taxon>Euteleostomi</taxon>
        <taxon>Amphibia</taxon>
        <taxon>Batrachia</taxon>
        <taxon>Caudata</taxon>
        <taxon>Salamandroidea</taxon>
        <taxon>Salamandridae</taxon>
        <taxon>Pleurodelinae</taxon>
        <taxon>Pleurodeles</taxon>
    </lineage>
</organism>
<comment type="caution">
    <text evidence="2">The sequence shown here is derived from an EMBL/GenBank/DDBJ whole genome shotgun (WGS) entry which is preliminary data.</text>
</comment>
<protein>
    <submittedName>
        <fullName evidence="2">Uncharacterized protein</fullName>
    </submittedName>
</protein>
<evidence type="ECO:0000313" key="2">
    <source>
        <dbReference type="EMBL" id="KAJ1103458.1"/>
    </source>
</evidence>
<proteinExistence type="predicted"/>
<feature type="region of interest" description="Disordered" evidence="1">
    <location>
        <begin position="1"/>
        <end position="24"/>
    </location>
</feature>
<keyword evidence="3" id="KW-1185">Reference proteome</keyword>
<gene>
    <name evidence="2" type="ORF">NDU88_000881</name>
</gene>
<evidence type="ECO:0000313" key="3">
    <source>
        <dbReference type="Proteomes" id="UP001066276"/>
    </source>
</evidence>
<sequence>MPVSEPQAALLSTHQPATEQAAVSPAQLGSRHVSAFIQSLACVRSPARCRPVKAQLADVAGGPAPIVPHDAGPPLLFLLTVPILCRPALLIYSFRKALCAASQAPESQGRA</sequence>
<evidence type="ECO:0000256" key="1">
    <source>
        <dbReference type="SAM" id="MobiDB-lite"/>
    </source>
</evidence>
<dbReference type="EMBL" id="JANPWB010000013">
    <property type="protein sequence ID" value="KAJ1103458.1"/>
    <property type="molecule type" value="Genomic_DNA"/>
</dbReference>
<reference evidence="2" key="1">
    <citation type="journal article" date="2022" name="bioRxiv">
        <title>Sequencing and chromosome-scale assembly of the giantPleurodeles waltlgenome.</title>
        <authorList>
            <person name="Brown T."/>
            <person name="Elewa A."/>
            <person name="Iarovenko S."/>
            <person name="Subramanian E."/>
            <person name="Araus A.J."/>
            <person name="Petzold A."/>
            <person name="Susuki M."/>
            <person name="Suzuki K.-i.T."/>
            <person name="Hayashi T."/>
            <person name="Toyoda A."/>
            <person name="Oliveira C."/>
            <person name="Osipova E."/>
            <person name="Leigh N.D."/>
            <person name="Simon A."/>
            <person name="Yun M.H."/>
        </authorList>
    </citation>
    <scope>NUCLEOTIDE SEQUENCE</scope>
    <source>
        <strain evidence="2">20211129_DDA</strain>
        <tissue evidence="2">Liver</tissue>
    </source>
</reference>